<keyword evidence="2" id="KW-1133">Transmembrane helix</keyword>
<keyword evidence="5" id="KW-1185">Reference proteome</keyword>
<feature type="chain" id="PRO_5045155803" evidence="3">
    <location>
        <begin position="26"/>
        <end position="314"/>
    </location>
</feature>
<name>A0ABP1Q860_9HEXA</name>
<evidence type="ECO:0000256" key="2">
    <source>
        <dbReference type="SAM" id="Phobius"/>
    </source>
</evidence>
<reference evidence="4 5" key="1">
    <citation type="submission" date="2024-08" db="EMBL/GenBank/DDBJ databases">
        <authorList>
            <person name="Cucini C."/>
            <person name="Frati F."/>
        </authorList>
    </citation>
    <scope>NUCLEOTIDE SEQUENCE [LARGE SCALE GENOMIC DNA]</scope>
</reference>
<evidence type="ECO:0000256" key="1">
    <source>
        <dbReference type="SAM" id="MobiDB-lite"/>
    </source>
</evidence>
<feature type="transmembrane region" description="Helical" evidence="2">
    <location>
        <begin position="254"/>
        <end position="275"/>
    </location>
</feature>
<sequence length="314" mass="34780">MCQPLCPPLFLVFSILTANSILTLANLMGSGIGVGLGNSGQDHNTRSHLRNVLGRLGSGTLQRIQSGALMGNSLPLGYALIDGQVMDVTYKIIQRSVQGGTAYYSYYDKMQENPIYMRPGNEAGWHYVVFQDPYFWRGSGHIILLKKVLGVNVNRSPTDSQSLYEAYLLSLRMPIHASIDDMDAWTMNKLQKRKGKLDLIMSQRMMMHRGSSNRVPKLMGRNPMRNLERSKRFASTTRADDSRGEDCDMKRLNILVYLIIVLVAAIGVPYAEAGLKRKIHGKKRLFHGGGGGGHGGYRRGHGHHGGGRGHGHYG</sequence>
<dbReference type="Proteomes" id="UP001642540">
    <property type="component" value="Unassembled WGS sequence"/>
</dbReference>
<keyword evidence="2" id="KW-0472">Membrane</keyword>
<evidence type="ECO:0000256" key="3">
    <source>
        <dbReference type="SAM" id="SignalP"/>
    </source>
</evidence>
<evidence type="ECO:0000313" key="5">
    <source>
        <dbReference type="Proteomes" id="UP001642540"/>
    </source>
</evidence>
<protein>
    <submittedName>
        <fullName evidence="4">Uncharacterized protein</fullName>
    </submittedName>
</protein>
<keyword evidence="2" id="KW-0812">Transmembrane</keyword>
<comment type="caution">
    <text evidence="4">The sequence shown here is derived from an EMBL/GenBank/DDBJ whole genome shotgun (WGS) entry which is preliminary data.</text>
</comment>
<feature type="compositionally biased region" description="Basic residues" evidence="1">
    <location>
        <begin position="296"/>
        <end position="314"/>
    </location>
</feature>
<dbReference type="EMBL" id="CAXLJM020000023">
    <property type="protein sequence ID" value="CAL8089276.1"/>
    <property type="molecule type" value="Genomic_DNA"/>
</dbReference>
<accession>A0ABP1Q860</accession>
<gene>
    <name evidence="4" type="ORF">ODALV1_LOCUS7320</name>
</gene>
<feature type="signal peptide" evidence="3">
    <location>
        <begin position="1"/>
        <end position="25"/>
    </location>
</feature>
<proteinExistence type="predicted"/>
<organism evidence="4 5">
    <name type="scientific">Orchesella dallaii</name>
    <dbReference type="NCBI Taxonomy" id="48710"/>
    <lineage>
        <taxon>Eukaryota</taxon>
        <taxon>Metazoa</taxon>
        <taxon>Ecdysozoa</taxon>
        <taxon>Arthropoda</taxon>
        <taxon>Hexapoda</taxon>
        <taxon>Collembola</taxon>
        <taxon>Entomobryomorpha</taxon>
        <taxon>Entomobryoidea</taxon>
        <taxon>Orchesellidae</taxon>
        <taxon>Orchesellinae</taxon>
        <taxon>Orchesella</taxon>
    </lineage>
</organism>
<keyword evidence="3" id="KW-0732">Signal</keyword>
<evidence type="ECO:0000313" key="4">
    <source>
        <dbReference type="EMBL" id="CAL8089276.1"/>
    </source>
</evidence>
<feature type="region of interest" description="Disordered" evidence="1">
    <location>
        <begin position="286"/>
        <end position="314"/>
    </location>
</feature>